<evidence type="ECO:0000313" key="3">
    <source>
        <dbReference type="Proteomes" id="UP001412067"/>
    </source>
</evidence>
<sequence length="244" mass="27420">MATSLADKSNDQTASDHSQQSEYSARASRVEGSSTRRQLLGRHRLTANKFTTSSTETNNLTSAKEMHSARSPSTTTTTTTKLEGFTIHSRAEEFCSRALLLRVSLFWTPVVDSPSTKSSASRTSLPPGFLPTSPLLYSPLSVAQQLNTVDDEQEAPLCRRPSRRSTAWNPILSTKTKKKPPLVRSTKSPLWPIIFEEYRSLHGMLAEYSDCESFSDIKVVFEDNTDTLDRFKFELYAIFKARHF</sequence>
<gene>
    <name evidence="2" type="ORF">KSP40_PGU006652</name>
</gene>
<organism evidence="2 3">
    <name type="scientific">Platanthera guangdongensis</name>
    <dbReference type="NCBI Taxonomy" id="2320717"/>
    <lineage>
        <taxon>Eukaryota</taxon>
        <taxon>Viridiplantae</taxon>
        <taxon>Streptophyta</taxon>
        <taxon>Embryophyta</taxon>
        <taxon>Tracheophyta</taxon>
        <taxon>Spermatophyta</taxon>
        <taxon>Magnoliopsida</taxon>
        <taxon>Liliopsida</taxon>
        <taxon>Asparagales</taxon>
        <taxon>Orchidaceae</taxon>
        <taxon>Orchidoideae</taxon>
        <taxon>Orchideae</taxon>
        <taxon>Orchidinae</taxon>
        <taxon>Platanthera</taxon>
    </lineage>
</organism>
<protein>
    <submittedName>
        <fullName evidence="2">Uncharacterized protein</fullName>
    </submittedName>
</protein>
<name>A0ABR2MJU6_9ASPA</name>
<feature type="compositionally biased region" description="Low complexity" evidence="1">
    <location>
        <begin position="51"/>
        <end position="62"/>
    </location>
</feature>
<dbReference type="Proteomes" id="UP001412067">
    <property type="component" value="Unassembled WGS sequence"/>
</dbReference>
<proteinExistence type="predicted"/>
<keyword evidence="3" id="KW-1185">Reference proteome</keyword>
<evidence type="ECO:0000256" key="1">
    <source>
        <dbReference type="SAM" id="MobiDB-lite"/>
    </source>
</evidence>
<evidence type="ECO:0000313" key="2">
    <source>
        <dbReference type="EMBL" id="KAK8964320.1"/>
    </source>
</evidence>
<feature type="region of interest" description="Disordered" evidence="1">
    <location>
        <begin position="1"/>
        <end position="78"/>
    </location>
</feature>
<comment type="caution">
    <text evidence="2">The sequence shown here is derived from an EMBL/GenBank/DDBJ whole genome shotgun (WGS) entry which is preliminary data.</text>
</comment>
<reference evidence="2 3" key="1">
    <citation type="journal article" date="2022" name="Nat. Plants">
        <title>Genomes of leafy and leafless Platanthera orchids illuminate the evolution of mycoheterotrophy.</title>
        <authorList>
            <person name="Li M.H."/>
            <person name="Liu K.W."/>
            <person name="Li Z."/>
            <person name="Lu H.C."/>
            <person name="Ye Q.L."/>
            <person name="Zhang D."/>
            <person name="Wang J.Y."/>
            <person name="Li Y.F."/>
            <person name="Zhong Z.M."/>
            <person name="Liu X."/>
            <person name="Yu X."/>
            <person name="Liu D.K."/>
            <person name="Tu X.D."/>
            <person name="Liu B."/>
            <person name="Hao Y."/>
            <person name="Liao X.Y."/>
            <person name="Jiang Y.T."/>
            <person name="Sun W.H."/>
            <person name="Chen J."/>
            <person name="Chen Y.Q."/>
            <person name="Ai Y."/>
            <person name="Zhai J.W."/>
            <person name="Wu S.S."/>
            <person name="Zhou Z."/>
            <person name="Hsiao Y.Y."/>
            <person name="Wu W.L."/>
            <person name="Chen Y.Y."/>
            <person name="Lin Y.F."/>
            <person name="Hsu J.L."/>
            <person name="Li C.Y."/>
            <person name="Wang Z.W."/>
            <person name="Zhao X."/>
            <person name="Zhong W.Y."/>
            <person name="Ma X.K."/>
            <person name="Ma L."/>
            <person name="Huang J."/>
            <person name="Chen G.Z."/>
            <person name="Huang M.Z."/>
            <person name="Huang L."/>
            <person name="Peng D.H."/>
            <person name="Luo Y.B."/>
            <person name="Zou S.Q."/>
            <person name="Chen S.P."/>
            <person name="Lan S."/>
            <person name="Tsai W.C."/>
            <person name="Van de Peer Y."/>
            <person name="Liu Z.J."/>
        </authorList>
    </citation>
    <scope>NUCLEOTIDE SEQUENCE [LARGE SCALE GENOMIC DNA]</scope>
    <source>
        <strain evidence="2">Lor288</strain>
    </source>
</reference>
<accession>A0ABR2MJU6</accession>
<dbReference type="EMBL" id="JBBWWR010000007">
    <property type="protein sequence ID" value="KAK8964320.1"/>
    <property type="molecule type" value="Genomic_DNA"/>
</dbReference>
<feature type="compositionally biased region" description="Polar residues" evidence="1">
    <location>
        <begin position="1"/>
        <end position="23"/>
    </location>
</feature>